<sequence>INPTHSLVIMDEEYYERNIGDWDGPDGNQDDYVEGENDGKVQEDCLQKFSSRDYIMEPAVFNTLKTYFQAGGSPEHVIQLLSENYSAVAQTVNLLAEWLIQMGVEPAQVQERVENHLKSLLIKHFDPQKADSIFTVEGETPAWLEQMIAHTTWRDLFYKLAEAHPDCLMLNFTVKLISDAGYQGEITSVSTACQQLEVFSRVLRTSLATLLDGGEDNLEKNLPEFAKMVCHGEHTYLFAQAMMSIMSQEEQGGSAMRRIGQEVQKSAHQRGHDASQITLALGTAAAYPRACQALGAMLSKGALNPADITVLFKMFSSMDPPPVELIRVPAFLDLFMQSLFKPGSKINQDHKHKYIHILAYAASVVETWKKNKRVNINKDELKSTSKAIETVHNLCCNENKGATELVSELSTLYQCIRFPVVAMGVLKWVDWTVSEPRYFQLQTDHTPVHLALLDEVGVALFHWLREDVLVVMELKKTLLDRMVHLLSRGYVLPVVGYIRKCLEKLNTDISLIRYFVTEVLDVIAPPYTSDFVQLFLPILENDSIAGTIRTEGEHDPVAEFIAHCKSNFIMMN</sequence>
<dbReference type="Ensembl" id="ENSSTUT00000036732.1">
    <property type="protein sequence ID" value="ENSSTUP00000035145.1"/>
    <property type="gene ID" value="ENSSTUG00000014976.1"/>
</dbReference>
<dbReference type="Proteomes" id="UP000472277">
    <property type="component" value="Chromosome 16"/>
</dbReference>
<dbReference type="GO" id="GO:0034244">
    <property type="term" value="P:negative regulation of transcription elongation by RNA polymerase II"/>
    <property type="evidence" value="ECO:0007669"/>
    <property type="project" value="TreeGrafter"/>
</dbReference>
<evidence type="ECO:0000256" key="6">
    <source>
        <dbReference type="ARBA" id="ARBA00023242"/>
    </source>
</evidence>
<keyword evidence="5" id="KW-0804">Transcription</keyword>
<evidence type="ECO:0000256" key="4">
    <source>
        <dbReference type="ARBA" id="ARBA00023015"/>
    </source>
</evidence>
<dbReference type="Pfam" id="PF04858">
    <property type="entry name" value="TH1"/>
    <property type="match status" value="1"/>
</dbReference>
<comment type="similarity">
    <text evidence="2">Belongs to the NELF-D family.</text>
</comment>
<evidence type="ECO:0000313" key="8">
    <source>
        <dbReference type="Proteomes" id="UP000472277"/>
    </source>
</evidence>
<dbReference type="GO" id="GO:0003723">
    <property type="term" value="F:RNA binding"/>
    <property type="evidence" value="ECO:0007669"/>
    <property type="project" value="TreeGrafter"/>
</dbReference>
<keyword evidence="6" id="KW-0539">Nucleus</keyword>
<evidence type="ECO:0000256" key="1">
    <source>
        <dbReference type="ARBA" id="ARBA00004123"/>
    </source>
</evidence>
<keyword evidence="8" id="KW-1185">Reference proteome</keyword>
<accession>A0A673YLK2</accession>
<keyword evidence="3" id="KW-0678">Repressor</keyword>
<dbReference type="PANTHER" id="PTHR12144">
    <property type="entry name" value="NEGATIVE ELONGATION FACTOR D"/>
    <property type="match status" value="1"/>
</dbReference>
<evidence type="ECO:0000256" key="5">
    <source>
        <dbReference type="ARBA" id="ARBA00023163"/>
    </source>
</evidence>
<name>A0A673YLK2_SALTR</name>
<dbReference type="AlphaFoldDB" id="A0A673YLK2"/>
<evidence type="ECO:0000256" key="2">
    <source>
        <dbReference type="ARBA" id="ARBA00005726"/>
    </source>
</evidence>
<evidence type="ECO:0000256" key="3">
    <source>
        <dbReference type="ARBA" id="ARBA00022491"/>
    </source>
</evidence>
<reference evidence="7" key="2">
    <citation type="submission" date="2025-09" db="UniProtKB">
        <authorList>
            <consortium name="Ensembl"/>
        </authorList>
    </citation>
    <scope>IDENTIFICATION</scope>
</reference>
<keyword evidence="4" id="KW-0805">Transcription regulation</keyword>
<gene>
    <name evidence="7" type="primary">NELFCD</name>
    <name evidence="7" type="synonym">LOC115150441</name>
</gene>
<comment type="subcellular location">
    <subcellularLocation>
        <location evidence="1">Nucleus</location>
    </subcellularLocation>
</comment>
<dbReference type="GeneTree" id="ENSGT00390000001799"/>
<proteinExistence type="inferred from homology"/>
<organism evidence="7 8">
    <name type="scientific">Salmo trutta</name>
    <name type="common">Brown trout</name>
    <dbReference type="NCBI Taxonomy" id="8032"/>
    <lineage>
        <taxon>Eukaryota</taxon>
        <taxon>Metazoa</taxon>
        <taxon>Chordata</taxon>
        <taxon>Craniata</taxon>
        <taxon>Vertebrata</taxon>
        <taxon>Euteleostomi</taxon>
        <taxon>Actinopterygii</taxon>
        <taxon>Neopterygii</taxon>
        <taxon>Teleostei</taxon>
        <taxon>Protacanthopterygii</taxon>
        <taxon>Salmoniformes</taxon>
        <taxon>Salmonidae</taxon>
        <taxon>Salmoninae</taxon>
        <taxon>Salmo</taxon>
    </lineage>
</organism>
<dbReference type="InterPro" id="IPR006942">
    <property type="entry name" value="TH1"/>
</dbReference>
<dbReference type="GO" id="GO:0032021">
    <property type="term" value="C:NELF complex"/>
    <property type="evidence" value="ECO:0007669"/>
    <property type="project" value="TreeGrafter"/>
</dbReference>
<reference evidence="7" key="1">
    <citation type="submission" date="2025-08" db="UniProtKB">
        <authorList>
            <consortium name="Ensembl"/>
        </authorList>
    </citation>
    <scope>IDENTIFICATION</scope>
</reference>
<dbReference type="PANTHER" id="PTHR12144:SF0">
    <property type="entry name" value="NEGATIVE ELONGATION FACTOR C_D"/>
    <property type="match status" value="1"/>
</dbReference>
<evidence type="ECO:0000313" key="7">
    <source>
        <dbReference type="Ensembl" id="ENSSTUP00000035145.1"/>
    </source>
</evidence>
<protein>
    <submittedName>
        <fullName evidence="7">Negative elongation factor complex member C/D</fullName>
    </submittedName>
</protein>